<reference evidence="2" key="1">
    <citation type="submission" date="2020-02" db="EMBL/GenBank/DDBJ databases">
        <authorList>
            <person name="Meier V. D."/>
        </authorList>
    </citation>
    <scope>NUCLEOTIDE SEQUENCE</scope>
    <source>
        <strain evidence="2">AVDCRST_MAG54</strain>
    </source>
</reference>
<evidence type="ECO:0000256" key="1">
    <source>
        <dbReference type="SAM" id="MobiDB-lite"/>
    </source>
</evidence>
<sequence>DHPARGRPRRPLDPRLLGPAHGGAGRLVRRAPPRAPDLLAPPARGHAHALGGRPGLLGGRAPRRHRIRQQEPRALLLGAGRAVPGRAARAARGDAVVPGDGRAAAHPAAQDRQRGVHAQAGPPRLRPHRRARGVDRRRPRRAPLRWRRRGLRRAGGQAPADGDDLRPHGRAGGVPGVAGRGRRPARRHQRPRRPGEPRRLRPVAGRGPGADGPAGPGARARERPAEPAAGRPHDQPGAGRGRRPAPARRGDRRVLRAALGGRQRHDAQHHRPRDAPAHRAPGAARVARRGRRGADGGRGRGVRPAREPRADLPAHRGRGHRAARPADLRGRQGRHVLRVGQPGRRGVRRPAALRPLPRPQPARRLRGWRTPLLPGQHARAHAVAADLLPDPHEGPGPHGGRGGDAAQQLRARGQDHALLDRGL</sequence>
<feature type="compositionally biased region" description="Basic and acidic residues" evidence="1">
    <location>
        <begin position="292"/>
        <end position="314"/>
    </location>
</feature>
<feature type="region of interest" description="Disordered" evidence="1">
    <location>
        <begin position="387"/>
        <end position="423"/>
    </location>
</feature>
<feature type="compositionally biased region" description="Low complexity" evidence="1">
    <location>
        <begin position="72"/>
        <end position="99"/>
    </location>
</feature>
<proteinExistence type="predicted"/>
<feature type="compositionally biased region" description="Low complexity" evidence="1">
    <location>
        <begin position="36"/>
        <end position="51"/>
    </location>
</feature>
<evidence type="ECO:0000313" key="2">
    <source>
        <dbReference type="EMBL" id="CAA9231538.1"/>
    </source>
</evidence>
<protein>
    <submittedName>
        <fullName evidence="2">Cytochrome P450 hydroxylase</fullName>
    </submittedName>
</protein>
<feature type="non-terminal residue" evidence="2">
    <location>
        <position position="1"/>
    </location>
</feature>
<name>A0A6J4HSG9_9PSEU</name>
<gene>
    <name evidence="2" type="ORF">AVDCRST_MAG54-1043</name>
</gene>
<feature type="non-terminal residue" evidence="2">
    <location>
        <position position="423"/>
    </location>
</feature>
<feature type="compositionally biased region" description="Basic residues" evidence="1">
    <location>
        <begin position="125"/>
        <end position="152"/>
    </location>
</feature>
<accession>A0A6J4HSG9</accession>
<feature type="region of interest" description="Disordered" evidence="1">
    <location>
        <begin position="1"/>
        <end position="367"/>
    </location>
</feature>
<feature type="compositionally biased region" description="Low complexity" evidence="1">
    <location>
        <begin position="338"/>
        <end position="355"/>
    </location>
</feature>
<feature type="compositionally biased region" description="Basic residues" evidence="1">
    <location>
        <begin position="180"/>
        <end position="192"/>
    </location>
</feature>
<organism evidence="2">
    <name type="scientific">uncultured Actinomycetospora sp</name>
    <dbReference type="NCBI Taxonomy" id="1135996"/>
    <lineage>
        <taxon>Bacteria</taxon>
        <taxon>Bacillati</taxon>
        <taxon>Actinomycetota</taxon>
        <taxon>Actinomycetes</taxon>
        <taxon>Pseudonocardiales</taxon>
        <taxon>Pseudonocardiaceae</taxon>
        <taxon>Actinomycetospora</taxon>
        <taxon>environmental samples</taxon>
    </lineage>
</organism>
<dbReference type="AlphaFoldDB" id="A0A6J4HSG9"/>
<feature type="compositionally biased region" description="Basic and acidic residues" evidence="1">
    <location>
        <begin position="412"/>
        <end position="423"/>
    </location>
</feature>
<feature type="compositionally biased region" description="Gly residues" evidence="1">
    <location>
        <begin position="170"/>
        <end position="179"/>
    </location>
</feature>
<dbReference type="EMBL" id="CADCTH010000140">
    <property type="protein sequence ID" value="CAA9231538.1"/>
    <property type="molecule type" value="Genomic_DNA"/>
</dbReference>
<feature type="compositionally biased region" description="Gly residues" evidence="1">
    <location>
        <begin position="206"/>
        <end position="215"/>
    </location>
</feature>